<proteinExistence type="predicted"/>
<dbReference type="AlphaFoldDB" id="A0A9P6XWR3"/>
<gene>
    <name evidence="2" type="ORF">G6F51_012225</name>
</gene>
<evidence type="ECO:0000256" key="1">
    <source>
        <dbReference type="SAM" id="MobiDB-lite"/>
    </source>
</evidence>
<name>A0A9P6XWR3_RHIOR</name>
<organism evidence="2 3">
    <name type="scientific">Rhizopus oryzae</name>
    <name type="common">Mucormycosis agent</name>
    <name type="synonym">Rhizopus arrhizus var. delemar</name>
    <dbReference type="NCBI Taxonomy" id="64495"/>
    <lineage>
        <taxon>Eukaryota</taxon>
        <taxon>Fungi</taxon>
        <taxon>Fungi incertae sedis</taxon>
        <taxon>Mucoromycota</taxon>
        <taxon>Mucoromycotina</taxon>
        <taxon>Mucoromycetes</taxon>
        <taxon>Mucorales</taxon>
        <taxon>Mucorineae</taxon>
        <taxon>Rhizopodaceae</taxon>
        <taxon>Rhizopus</taxon>
    </lineage>
</organism>
<feature type="region of interest" description="Disordered" evidence="1">
    <location>
        <begin position="1"/>
        <end position="64"/>
    </location>
</feature>
<dbReference type="Proteomes" id="UP000717996">
    <property type="component" value="Unassembled WGS sequence"/>
</dbReference>
<evidence type="ECO:0000313" key="3">
    <source>
        <dbReference type="Proteomes" id="UP000717996"/>
    </source>
</evidence>
<reference evidence="2" key="1">
    <citation type="journal article" date="2020" name="Microb. Genom.">
        <title>Genetic diversity of clinical and environmental Mucorales isolates obtained from an investigation of mucormycosis cases among solid organ transplant recipients.</title>
        <authorList>
            <person name="Nguyen M.H."/>
            <person name="Kaul D."/>
            <person name="Muto C."/>
            <person name="Cheng S.J."/>
            <person name="Richter R.A."/>
            <person name="Bruno V.M."/>
            <person name="Liu G."/>
            <person name="Beyhan S."/>
            <person name="Sundermann A.J."/>
            <person name="Mounaud S."/>
            <person name="Pasculle A.W."/>
            <person name="Nierman W.C."/>
            <person name="Driscoll E."/>
            <person name="Cumbie R."/>
            <person name="Clancy C.J."/>
            <person name="Dupont C.L."/>
        </authorList>
    </citation>
    <scope>NUCLEOTIDE SEQUENCE</scope>
    <source>
        <strain evidence="2">GL16</strain>
    </source>
</reference>
<feature type="compositionally biased region" description="Low complexity" evidence="1">
    <location>
        <begin position="104"/>
        <end position="115"/>
    </location>
</feature>
<feature type="compositionally biased region" description="Low complexity" evidence="1">
    <location>
        <begin position="21"/>
        <end position="45"/>
    </location>
</feature>
<sequence length="403" mass="45529">MSRRVATPINVPSNAPKRARISSSITGSSSTVLPSSSPAPTAVASFDSFEPSRLQGPVGSSANGPTLEAIFAQMQQQEQIQRRQEENQRRQELKIEQLTQLLQQQQQGQQQQQQPPQQPPQQQPSEVKENRALTSAFILKYYREHLVPRGITFDLKEVLRYKQNAKVRDLLVAAAKKEPFSAGITVSDMRSMVRNKFNYMVRESKGLTATSEESTRRSRVHAKLAMRRNAYNAAPEEFEARFPFGNKLLIADWTSEEEDGPEDEHGPVFVVKRPLFRSKAVDEFHASLQKAWRDSLSKKGTINRTRRVVDYFDKEFPTNLDHEDYPSWAFSSPDLGFSSSAAANPMHNRVENPVNWKYIVACNWIKLILPHLDASTIKGGEMLGRMAVPIDECKIMSGIVEGM</sequence>
<accession>A0A9P6XWR3</accession>
<protein>
    <submittedName>
        <fullName evidence="2">Uncharacterized protein</fullName>
    </submittedName>
</protein>
<dbReference type="EMBL" id="JAANIT010003391">
    <property type="protein sequence ID" value="KAG1534214.1"/>
    <property type="molecule type" value="Genomic_DNA"/>
</dbReference>
<comment type="caution">
    <text evidence="2">The sequence shown here is derived from an EMBL/GenBank/DDBJ whole genome shotgun (WGS) entry which is preliminary data.</text>
</comment>
<feature type="region of interest" description="Disordered" evidence="1">
    <location>
        <begin position="104"/>
        <end position="127"/>
    </location>
</feature>
<evidence type="ECO:0000313" key="2">
    <source>
        <dbReference type="EMBL" id="KAG1534214.1"/>
    </source>
</evidence>